<dbReference type="Gene3D" id="3.30.1340.20">
    <property type="entry name" value="3H domain"/>
    <property type="match status" value="1"/>
</dbReference>
<feature type="binding site" evidence="1">
    <location>
        <position position="81"/>
    </location>
    <ligand>
        <name>Ni(2+)</name>
        <dbReference type="ChEBI" id="CHEBI:49786"/>
    </ligand>
</feature>
<dbReference type="Gene3D" id="1.10.10.10">
    <property type="entry name" value="Winged helix-like DNA-binding domain superfamily/Winged helix DNA-binding domain"/>
    <property type="match status" value="1"/>
</dbReference>
<evidence type="ECO:0000259" key="2">
    <source>
        <dbReference type="Pfam" id="PF02829"/>
    </source>
</evidence>
<dbReference type="PIRSF" id="PIRSF037847">
    <property type="entry name" value="NiaR"/>
    <property type="match status" value="1"/>
</dbReference>
<dbReference type="Pfam" id="PF08279">
    <property type="entry name" value="HTH_11"/>
    <property type="match status" value="1"/>
</dbReference>
<gene>
    <name evidence="4" type="ORF">EEX84_00965</name>
</gene>
<dbReference type="Pfam" id="PF02829">
    <property type="entry name" value="3H"/>
    <property type="match status" value="1"/>
</dbReference>
<feature type="binding site" evidence="1">
    <location>
        <position position="89"/>
    </location>
    <ligand>
        <name>Ni(2+)</name>
        <dbReference type="ChEBI" id="CHEBI:49786"/>
    </ligand>
</feature>
<feature type="binding site" evidence="1">
    <location>
        <position position="150"/>
    </location>
    <ligand>
        <name>Ni(2+)</name>
        <dbReference type="ChEBI" id="CHEBI:49786"/>
    </ligand>
</feature>
<reference evidence="4 5" key="1">
    <citation type="journal article" date="2018" name="Int. J. Syst. Evol. Microbiol.">
        <title>Planococcus salinus sp. nov., a moderately halophilic bacterium isolated from a saline-alkali soil.</title>
        <authorList>
            <person name="Gan L."/>
        </authorList>
    </citation>
    <scope>NUCLEOTIDE SEQUENCE [LARGE SCALE GENOMIC DNA]</scope>
    <source>
        <strain evidence="4 5">LCB217</strain>
    </source>
</reference>
<sequence>MKKLYGEERRQILLEKIKTANKPLTGSELAAVAQVSRQVIVGDMTLLKAKGEPILATSQGYLYMNNETGRVETSRRIACRHQPQDTEQELMVLVEAGVTVKDVSIEHPVYGELTAGIHVSTPQQVADFMKRVRDTGASYLLELTDGTHLHTITAANDAALDRAEAAMQEHGFLLEDSE</sequence>
<dbReference type="EMBL" id="RIAX01000001">
    <property type="protein sequence ID" value="RNF40955.1"/>
    <property type="molecule type" value="Genomic_DNA"/>
</dbReference>
<dbReference type="PANTHER" id="PTHR40068">
    <property type="entry name" value="TRANSCRIPTION REPRESSOR NIAR-RELATED"/>
    <property type="match status" value="1"/>
</dbReference>
<evidence type="ECO:0000313" key="5">
    <source>
        <dbReference type="Proteomes" id="UP000275473"/>
    </source>
</evidence>
<dbReference type="AlphaFoldDB" id="A0A3M8PB83"/>
<dbReference type="SUPFAM" id="SSF46785">
    <property type="entry name" value="Winged helix' DNA-binding domain"/>
    <property type="match status" value="1"/>
</dbReference>
<proteinExistence type="predicted"/>
<protein>
    <submittedName>
        <fullName evidence="4">Transcription repressor NadR</fullName>
    </submittedName>
</protein>
<feature type="domain" description="3H" evidence="2">
    <location>
        <begin position="77"/>
        <end position="173"/>
    </location>
</feature>
<evidence type="ECO:0000313" key="4">
    <source>
        <dbReference type="EMBL" id="RNF40955.1"/>
    </source>
</evidence>
<dbReference type="InterPro" id="IPR036388">
    <property type="entry name" value="WH-like_DNA-bd_sf"/>
</dbReference>
<comment type="caution">
    <text evidence="4">The sequence shown here is derived from an EMBL/GenBank/DDBJ whole genome shotgun (WGS) entry which is preliminary data.</text>
</comment>
<evidence type="ECO:0000259" key="3">
    <source>
        <dbReference type="Pfam" id="PF08279"/>
    </source>
</evidence>
<dbReference type="PANTHER" id="PTHR40068:SF1">
    <property type="entry name" value="TRANSCRIPTION REPRESSOR NIAR-RELATED"/>
    <property type="match status" value="1"/>
</dbReference>
<name>A0A3M8PB83_9BACL</name>
<dbReference type="RefSeq" id="WP_123163705.1">
    <property type="nucleotide sequence ID" value="NZ_RIAX01000001.1"/>
</dbReference>
<dbReference type="InterPro" id="IPR026043">
    <property type="entry name" value="NadR"/>
</dbReference>
<evidence type="ECO:0000256" key="1">
    <source>
        <dbReference type="PIRSR" id="PIRSR037847-1"/>
    </source>
</evidence>
<dbReference type="InterPro" id="IPR035922">
    <property type="entry name" value="3H_dom_sf"/>
</dbReference>
<keyword evidence="5" id="KW-1185">Reference proteome</keyword>
<dbReference type="OrthoDB" id="9792661at2"/>
<dbReference type="Proteomes" id="UP000275473">
    <property type="component" value="Unassembled WGS sequence"/>
</dbReference>
<dbReference type="InterPro" id="IPR036390">
    <property type="entry name" value="WH_DNA-bd_sf"/>
</dbReference>
<feature type="domain" description="Helix-turn-helix type 11" evidence="3">
    <location>
        <begin position="9"/>
        <end position="61"/>
    </location>
</feature>
<keyword evidence="1" id="KW-0479">Metal-binding</keyword>
<keyword evidence="1" id="KW-0533">Nickel</keyword>
<organism evidence="4 5">
    <name type="scientific">Planococcus salinus</name>
    <dbReference type="NCBI Taxonomy" id="1848460"/>
    <lineage>
        <taxon>Bacteria</taxon>
        <taxon>Bacillati</taxon>
        <taxon>Bacillota</taxon>
        <taxon>Bacilli</taxon>
        <taxon>Bacillales</taxon>
        <taxon>Caryophanaceae</taxon>
        <taxon>Planococcus</taxon>
    </lineage>
</organism>
<dbReference type="InterPro" id="IPR004173">
    <property type="entry name" value="3H_domain"/>
</dbReference>
<dbReference type="GO" id="GO:0046872">
    <property type="term" value="F:metal ion binding"/>
    <property type="evidence" value="ECO:0007669"/>
    <property type="project" value="UniProtKB-KW"/>
</dbReference>
<feature type="binding site" evidence="1">
    <location>
        <position position="148"/>
    </location>
    <ligand>
        <name>Ni(2+)</name>
        <dbReference type="ChEBI" id="CHEBI:49786"/>
    </ligand>
</feature>
<dbReference type="SUPFAM" id="SSF75500">
    <property type="entry name" value="Putative transcriptional regulator TM1602, C-terminal domain"/>
    <property type="match status" value="1"/>
</dbReference>
<dbReference type="InterPro" id="IPR013196">
    <property type="entry name" value="HTH_11"/>
</dbReference>
<accession>A0A3M8PB83</accession>